<evidence type="ECO:0000256" key="1">
    <source>
        <dbReference type="ARBA" id="ARBA00005091"/>
    </source>
</evidence>
<evidence type="ECO:0000256" key="8">
    <source>
        <dbReference type="ARBA" id="ARBA00047838"/>
    </source>
</evidence>
<evidence type="ECO:0000256" key="2">
    <source>
        <dbReference type="ARBA" id="ARBA00011152"/>
    </source>
</evidence>
<evidence type="ECO:0000256" key="6">
    <source>
        <dbReference type="ARBA" id="ARBA00023102"/>
    </source>
</evidence>
<feature type="domain" description="Glutamine amidotransferase" evidence="10">
    <location>
        <begin position="4"/>
        <end position="180"/>
    </location>
</feature>
<dbReference type="NCBIfam" id="TIGR01855">
    <property type="entry name" value="IMP_synth_hisH"/>
    <property type="match status" value="1"/>
</dbReference>
<evidence type="ECO:0000256" key="5">
    <source>
        <dbReference type="ARBA" id="ARBA00022962"/>
    </source>
</evidence>
<comment type="catalytic activity">
    <reaction evidence="9">
        <text>L-glutamine + H2O = L-glutamate + NH4(+)</text>
        <dbReference type="Rhea" id="RHEA:15889"/>
        <dbReference type="ChEBI" id="CHEBI:15377"/>
        <dbReference type="ChEBI" id="CHEBI:28938"/>
        <dbReference type="ChEBI" id="CHEBI:29985"/>
        <dbReference type="ChEBI" id="CHEBI:58359"/>
        <dbReference type="EC" id="3.5.1.2"/>
    </reaction>
</comment>
<dbReference type="Pfam" id="PF00117">
    <property type="entry name" value="GATase"/>
    <property type="match status" value="1"/>
</dbReference>
<evidence type="ECO:0000256" key="4">
    <source>
        <dbReference type="ARBA" id="ARBA00022801"/>
    </source>
</evidence>
<dbReference type="SUPFAM" id="SSF52317">
    <property type="entry name" value="Class I glutamine amidotransferase-like"/>
    <property type="match status" value="1"/>
</dbReference>
<keyword evidence="5" id="KW-0315">Glutamine amidotransferase</keyword>
<organism evidence="11 12">
    <name type="scientific">candidate division KSB3 bacterium</name>
    <dbReference type="NCBI Taxonomy" id="2044937"/>
    <lineage>
        <taxon>Bacteria</taxon>
        <taxon>candidate division KSB3</taxon>
    </lineage>
</organism>
<dbReference type="Proteomes" id="UP000649604">
    <property type="component" value="Unassembled WGS sequence"/>
</dbReference>
<comment type="caution">
    <text evidence="11">The sequence shown here is derived from an EMBL/GenBank/DDBJ whole genome shotgun (WGS) entry which is preliminary data.</text>
</comment>
<keyword evidence="3" id="KW-0028">Amino-acid biosynthesis</keyword>
<dbReference type="GO" id="GO:0004359">
    <property type="term" value="F:glutaminase activity"/>
    <property type="evidence" value="ECO:0007669"/>
    <property type="project" value="UniProtKB-EC"/>
</dbReference>
<evidence type="ECO:0000256" key="9">
    <source>
        <dbReference type="ARBA" id="ARBA00049534"/>
    </source>
</evidence>
<dbReference type="PANTHER" id="PTHR42701:SF1">
    <property type="entry name" value="IMIDAZOLE GLYCEROL PHOSPHATE SYNTHASE SUBUNIT HISH"/>
    <property type="match status" value="1"/>
</dbReference>
<reference evidence="11" key="1">
    <citation type="submission" date="2019-11" db="EMBL/GenBank/DDBJ databases">
        <title>Microbial mats filling the niche in hypersaline microbial mats.</title>
        <authorList>
            <person name="Wong H.L."/>
            <person name="Macleod F.I."/>
            <person name="White R.A. III"/>
            <person name="Burns B.P."/>
        </authorList>
    </citation>
    <scope>NUCLEOTIDE SEQUENCE</scope>
    <source>
        <strain evidence="11">Rbin_158</strain>
    </source>
</reference>
<accession>A0A9D5JTV7</accession>
<name>A0A9D5JTV7_9BACT</name>
<dbReference type="InterPro" id="IPR010139">
    <property type="entry name" value="Imidazole-glycPsynth_HisH"/>
</dbReference>
<dbReference type="PROSITE" id="PS51273">
    <property type="entry name" value="GATASE_TYPE_1"/>
    <property type="match status" value="1"/>
</dbReference>
<keyword evidence="6" id="KW-0368">Histidine biosynthesis</keyword>
<dbReference type="InterPro" id="IPR017926">
    <property type="entry name" value="GATASE"/>
</dbReference>
<comment type="subunit">
    <text evidence="2">Heterodimer of HisH and HisF.</text>
</comment>
<keyword evidence="4" id="KW-0378">Hydrolase</keyword>
<dbReference type="InterPro" id="IPR029062">
    <property type="entry name" value="Class_I_gatase-like"/>
</dbReference>
<dbReference type="GO" id="GO:0016829">
    <property type="term" value="F:lyase activity"/>
    <property type="evidence" value="ECO:0007669"/>
    <property type="project" value="UniProtKB-KW"/>
</dbReference>
<dbReference type="GO" id="GO:0000105">
    <property type="term" value="P:L-histidine biosynthetic process"/>
    <property type="evidence" value="ECO:0007669"/>
    <property type="project" value="UniProtKB-KW"/>
</dbReference>
<dbReference type="CDD" id="cd01748">
    <property type="entry name" value="GATase1_IGP_Synthase"/>
    <property type="match status" value="1"/>
</dbReference>
<gene>
    <name evidence="11" type="primary">hisH</name>
    <name evidence="11" type="ORF">GF339_06140</name>
</gene>
<comment type="catalytic activity">
    <reaction evidence="8">
        <text>5-[(5-phospho-1-deoxy-D-ribulos-1-ylimino)methylamino]-1-(5-phospho-beta-D-ribosyl)imidazole-4-carboxamide + L-glutamine = D-erythro-1-(imidazol-4-yl)glycerol 3-phosphate + 5-amino-1-(5-phospho-beta-D-ribosyl)imidazole-4-carboxamide + L-glutamate + H(+)</text>
        <dbReference type="Rhea" id="RHEA:24793"/>
        <dbReference type="ChEBI" id="CHEBI:15378"/>
        <dbReference type="ChEBI" id="CHEBI:29985"/>
        <dbReference type="ChEBI" id="CHEBI:58278"/>
        <dbReference type="ChEBI" id="CHEBI:58359"/>
        <dbReference type="ChEBI" id="CHEBI:58475"/>
        <dbReference type="ChEBI" id="CHEBI:58525"/>
        <dbReference type="EC" id="4.3.2.10"/>
    </reaction>
</comment>
<comment type="pathway">
    <text evidence="1">Amino-acid biosynthesis; L-histidine biosynthesis; L-histidine from 5-phospho-alpha-D-ribose 1-diphosphate: step 5/9.</text>
</comment>
<evidence type="ECO:0000313" key="11">
    <source>
        <dbReference type="EMBL" id="MBD3324144.1"/>
    </source>
</evidence>
<dbReference type="AlphaFoldDB" id="A0A9D5JTV7"/>
<dbReference type="EMBL" id="WJJP01000193">
    <property type="protein sequence ID" value="MBD3324144.1"/>
    <property type="molecule type" value="Genomic_DNA"/>
</dbReference>
<proteinExistence type="predicted"/>
<evidence type="ECO:0000313" key="12">
    <source>
        <dbReference type="Proteomes" id="UP000649604"/>
    </source>
</evidence>
<evidence type="ECO:0000256" key="3">
    <source>
        <dbReference type="ARBA" id="ARBA00022605"/>
    </source>
</evidence>
<dbReference type="GO" id="GO:0000107">
    <property type="term" value="F:imidazoleglycerol-phosphate synthase activity"/>
    <property type="evidence" value="ECO:0007669"/>
    <property type="project" value="TreeGrafter"/>
</dbReference>
<feature type="non-terminal residue" evidence="11">
    <location>
        <position position="180"/>
    </location>
</feature>
<evidence type="ECO:0000256" key="7">
    <source>
        <dbReference type="ARBA" id="ARBA00023239"/>
    </source>
</evidence>
<sequence>MIGIIDYGAGNLLSVKKALDYLKMGNTLVRSPSDFTETLDRIILPGVGAFGAAVDTLKAQALYEPVAQWLAADKPFLGICLGMQLLFEESLESPGIRGFGIFQGDVPQFTQGKVPQIGWNQVKQRTRTPLFEGIADEAFFYFLHGYYVDAKEPETVIGETDYGISYTSAVQRGRIYGVQF</sequence>
<dbReference type="Gene3D" id="3.40.50.880">
    <property type="match status" value="1"/>
</dbReference>
<protein>
    <submittedName>
        <fullName evidence="11">Imidazole glycerol phosphate synthase subunit HisH</fullName>
    </submittedName>
</protein>
<dbReference type="PIRSF" id="PIRSF000495">
    <property type="entry name" value="Amidotransf_hisH"/>
    <property type="match status" value="1"/>
</dbReference>
<dbReference type="PANTHER" id="PTHR42701">
    <property type="entry name" value="IMIDAZOLE GLYCEROL PHOSPHATE SYNTHASE SUBUNIT HISH"/>
    <property type="match status" value="1"/>
</dbReference>
<keyword evidence="7" id="KW-0456">Lyase</keyword>
<evidence type="ECO:0000259" key="10">
    <source>
        <dbReference type="Pfam" id="PF00117"/>
    </source>
</evidence>